<evidence type="ECO:0000256" key="2">
    <source>
        <dbReference type="ARBA" id="ARBA00009468"/>
    </source>
</evidence>
<feature type="region of interest" description="Disordered" evidence="6">
    <location>
        <begin position="680"/>
        <end position="702"/>
    </location>
</feature>
<proteinExistence type="inferred from homology"/>
<dbReference type="GO" id="GO:0005813">
    <property type="term" value="C:centrosome"/>
    <property type="evidence" value="ECO:0007669"/>
    <property type="project" value="TreeGrafter"/>
</dbReference>
<dbReference type="GO" id="GO:0005829">
    <property type="term" value="C:cytosol"/>
    <property type="evidence" value="ECO:0007669"/>
    <property type="project" value="TreeGrafter"/>
</dbReference>
<feature type="compositionally biased region" description="Polar residues" evidence="6">
    <location>
        <begin position="108"/>
        <end position="120"/>
    </location>
</feature>
<feature type="compositionally biased region" description="Polar residues" evidence="6">
    <location>
        <begin position="152"/>
        <end position="161"/>
    </location>
</feature>
<dbReference type="InterPro" id="IPR029197">
    <property type="entry name" value="CKAP2_C"/>
</dbReference>
<comment type="subcellular location">
    <subcellularLocation>
        <location evidence="1">Cytoplasm</location>
        <location evidence="1">Cytoskeleton</location>
    </subcellularLocation>
</comment>
<dbReference type="Pfam" id="PF15297">
    <property type="entry name" value="CKAP2_C"/>
    <property type="match status" value="2"/>
</dbReference>
<keyword evidence="4" id="KW-0597">Phosphoprotein</keyword>
<dbReference type="AlphaFoldDB" id="A0A6P7IYD6"/>
<evidence type="ECO:0000256" key="6">
    <source>
        <dbReference type="SAM" id="MobiDB-lite"/>
    </source>
</evidence>
<feature type="domain" description="Cytoskeleton-associated protein 2 C-terminal" evidence="7">
    <location>
        <begin position="416"/>
        <end position="584"/>
    </location>
</feature>
<feature type="region of interest" description="Disordered" evidence="6">
    <location>
        <begin position="143"/>
        <end position="187"/>
    </location>
</feature>
<feature type="region of interest" description="Disordered" evidence="6">
    <location>
        <begin position="244"/>
        <end position="336"/>
    </location>
</feature>
<evidence type="ECO:0000313" key="8">
    <source>
        <dbReference type="Proteomes" id="UP000515145"/>
    </source>
</evidence>
<feature type="compositionally biased region" description="Low complexity" evidence="6">
    <location>
        <begin position="244"/>
        <end position="260"/>
    </location>
</feature>
<keyword evidence="3" id="KW-0963">Cytoplasm</keyword>
<dbReference type="GeneID" id="114440922"/>
<dbReference type="CTD" id="150468"/>
<protein>
    <submittedName>
        <fullName evidence="9">Cytoskeleton-associated protein 2-like</fullName>
    </submittedName>
</protein>
<feature type="region of interest" description="Disordered" evidence="6">
    <location>
        <begin position="55"/>
        <end position="81"/>
    </location>
</feature>
<feature type="compositionally biased region" description="Basic and acidic residues" evidence="6">
    <location>
        <begin position="319"/>
        <end position="331"/>
    </location>
</feature>
<feature type="region of interest" description="Disordered" evidence="6">
    <location>
        <begin position="573"/>
        <end position="596"/>
    </location>
</feature>
<reference evidence="9" key="1">
    <citation type="submission" date="2025-08" db="UniProtKB">
        <authorList>
            <consortium name="RefSeq"/>
        </authorList>
    </citation>
    <scope>IDENTIFICATION</scope>
</reference>
<comment type="similarity">
    <text evidence="2">Belongs to the CKAP2 family.</text>
</comment>
<feature type="compositionally biased region" description="Polar residues" evidence="6">
    <location>
        <begin position="396"/>
        <end position="407"/>
    </location>
</feature>
<keyword evidence="5" id="KW-0206">Cytoskeleton</keyword>
<evidence type="ECO:0000256" key="3">
    <source>
        <dbReference type="ARBA" id="ARBA00022490"/>
    </source>
</evidence>
<dbReference type="PANTHER" id="PTHR47078">
    <property type="entry name" value="CYTOSKELETON-ASSOCIATED PROTEIN 2-LIKE"/>
    <property type="match status" value="1"/>
</dbReference>
<dbReference type="OrthoDB" id="6288182at2759"/>
<feature type="compositionally biased region" description="Basic and acidic residues" evidence="6">
    <location>
        <begin position="57"/>
        <end position="74"/>
    </location>
</feature>
<keyword evidence="8" id="KW-1185">Reference proteome</keyword>
<name>A0A6P7IYD6_9TELE</name>
<dbReference type="PANTHER" id="PTHR47078:SF1">
    <property type="entry name" value="CYTOSKELETON-ASSOCIATED PROTEIN 2-LIKE"/>
    <property type="match status" value="1"/>
</dbReference>
<gene>
    <name evidence="9" type="primary">ckap2l</name>
</gene>
<evidence type="ECO:0000259" key="7">
    <source>
        <dbReference type="Pfam" id="PF15297"/>
    </source>
</evidence>
<dbReference type="InParanoid" id="A0A6P7IYD6"/>
<dbReference type="Proteomes" id="UP000515145">
    <property type="component" value="Chromosome 9"/>
</dbReference>
<feature type="region of interest" description="Disordered" evidence="6">
    <location>
        <begin position="369"/>
        <end position="407"/>
    </location>
</feature>
<evidence type="ECO:0000256" key="1">
    <source>
        <dbReference type="ARBA" id="ARBA00004245"/>
    </source>
</evidence>
<feature type="compositionally biased region" description="Polar residues" evidence="6">
    <location>
        <begin position="275"/>
        <end position="296"/>
    </location>
</feature>
<sequence length="726" mass="78946">MEEGETVPILSRKDLRKKKLMEYLAAKGKLKLPSSKSFAYDKCQNKRPLMSALQSVRGKENKVAADASRCDVPKGRTSQARQDPVRRAFGVIDKVNTKGKPLAREQNTKCSSSTTGQAQPKCNVKPELTRTYTVPSSKSSLNAAGYLKKQPNLKTGTQTSDKPPLKGTLAVGAKSNSKFSSNGALSSPRKAVSIRMSLCPLVKTRTGLIPAVIQPRNATLNASVTAAGSIPAALKKVQSSTASSATQQSARAVSSTAVVRNNVQNRSNYKPPVGKNSQPIYRRQLSSGPKSTSSKCTAAPSRPSANVTSKKSAGLPADRSVKPRPRSEQEKNGQTYKVTFQTSKIPATRCSSTAASGNTRATLTDTKMRKEAGGKKSTSSVKAPAREVGVKRTSAPVGSQTAPQPSRTICLTGKTAKAAPQTEGKKLTTAQEERMKRLQEWRESKGISYKRPPMQVKPQVRRTVSVPQPFWTTISEEDEAHSLISAVDKSLADCIKLLKEGCPPDQVRGILSRLPAVSQKFAKYWICRARLMEQEGNLDVLPMFEEAVGVVLEPVDELRSVVFEILQKKDEMQASKEDDVPTAESPPECSSDPMVTPKPVKALIWGERGDSSVVKYKITATPGGSLRKQREPVKVNGQELRFFTPVRRSVRIDKASLSYPASLQDHDLCVTSYNDLLKTDDEASERETSGGASPADGDDDTPMFVYRENEALKDKMFVQLVFDDAV</sequence>
<dbReference type="InterPro" id="IPR052855">
    <property type="entry name" value="CKAP2-like"/>
</dbReference>
<feature type="compositionally biased region" description="Polar residues" evidence="6">
    <location>
        <begin position="174"/>
        <end position="185"/>
    </location>
</feature>
<feature type="domain" description="Cytoskeleton-associated protein 2 C-terminal" evidence="7">
    <location>
        <begin position="608"/>
        <end position="682"/>
    </location>
</feature>
<accession>A0A6P7IYD6</accession>
<evidence type="ECO:0000313" key="9">
    <source>
        <dbReference type="RefSeq" id="XP_028269385.1"/>
    </source>
</evidence>
<dbReference type="GO" id="GO:0072686">
    <property type="term" value="C:mitotic spindle"/>
    <property type="evidence" value="ECO:0007669"/>
    <property type="project" value="TreeGrafter"/>
</dbReference>
<dbReference type="RefSeq" id="XP_028269385.1">
    <property type="nucleotide sequence ID" value="XM_028413584.1"/>
</dbReference>
<evidence type="ECO:0000256" key="4">
    <source>
        <dbReference type="ARBA" id="ARBA00022553"/>
    </source>
</evidence>
<organism evidence="8 9">
    <name type="scientific">Parambassis ranga</name>
    <name type="common">Indian glassy fish</name>
    <dbReference type="NCBI Taxonomy" id="210632"/>
    <lineage>
        <taxon>Eukaryota</taxon>
        <taxon>Metazoa</taxon>
        <taxon>Chordata</taxon>
        <taxon>Craniata</taxon>
        <taxon>Vertebrata</taxon>
        <taxon>Euteleostomi</taxon>
        <taxon>Actinopterygii</taxon>
        <taxon>Neopterygii</taxon>
        <taxon>Teleostei</taxon>
        <taxon>Neoteleostei</taxon>
        <taxon>Acanthomorphata</taxon>
        <taxon>Ovalentaria</taxon>
        <taxon>Ambassidae</taxon>
        <taxon>Parambassis</taxon>
    </lineage>
</organism>
<feature type="region of interest" description="Disordered" evidence="6">
    <location>
        <begin position="100"/>
        <end position="121"/>
    </location>
</feature>
<evidence type="ECO:0000256" key="5">
    <source>
        <dbReference type="ARBA" id="ARBA00023212"/>
    </source>
</evidence>